<dbReference type="PANTHER" id="PTHR33689:SF1">
    <property type="entry name" value="FAS-BINDING FACTOR 1"/>
    <property type="match status" value="1"/>
</dbReference>
<feature type="region of interest" description="Disordered" evidence="2">
    <location>
        <begin position="267"/>
        <end position="286"/>
    </location>
</feature>
<dbReference type="PANTHER" id="PTHR33689">
    <property type="entry name" value="FAS-BINDING FACTOR 1"/>
    <property type="match status" value="1"/>
</dbReference>
<feature type="compositionally biased region" description="Basic and acidic residues" evidence="2">
    <location>
        <begin position="291"/>
        <end position="307"/>
    </location>
</feature>
<dbReference type="EnsemblMetazoa" id="XM_019907074.1">
    <property type="protein sequence ID" value="XP_019762633.1"/>
    <property type="gene ID" value="LOC109539371"/>
</dbReference>
<evidence type="ECO:0000256" key="1">
    <source>
        <dbReference type="SAM" id="Coils"/>
    </source>
</evidence>
<evidence type="ECO:0000256" key="2">
    <source>
        <dbReference type="SAM" id="MobiDB-lite"/>
    </source>
</evidence>
<evidence type="ECO:0000313" key="5">
    <source>
        <dbReference type="Proteomes" id="UP000019118"/>
    </source>
</evidence>
<keyword evidence="5" id="KW-1185">Reference proteome</keyword>
<feature type="coiled-coil region" evidence="1">
    <location>
        <begin position="201"/>
        <end position="228"/>
    </location>
</feature>
<reference evidence="5" key="1">
    <citation type="journal article" date="2013" name="Genome Biol.">
        <title>Draft genome of the mountain pine beetle, Dendroctonus ponderosae Hopkins, a major forest pest.</title>
        <authorList>
            <person name="Keeling C.I."/>
            <person name="Yuen M.M."/>
            <person name="Liao N.Y."/>
            <person name="Docking T.R."/>
            <person name="Chan S.K."/>
            <person name="Taylor G.A."/>
            <person name="Palmquist D.L."/>
            <person name="Jackman S.D."/>
            <person name="Nguyen A."/>
            <person name="Li M."/>
            <person name="Henderson H."/>
            <person name="Janes J.K."/>
            <person name="Zhao Y."/>
            <person name="Pandoh P."/>
            <person name="Moore R."/>
            <person name="Sperling F.A."/>
            <person name="Huber D.P."/>
            <person name="Birol I."/>
            <person name="Jones S.J."/>
            <person name="Bohlmann J."/>
        </authorList>
    </citation>
    <scope>NUCLEOTIDE SEQUENCE</scope>
</reference>
<dbReference type="Pfam" id="PF21007">
    <property type="entry name" value="FBF1"/>
    <property type="match status" value="1"/>
</dbReference>
<protein>
    <recommendedName>
        <fullName evidence="3">Fas-binding factor 1 C-terminal domain-containing protein</fullName>
    </recommendedName>
</protein>
<dbReference type="GO" id="GO:0090162">
    <property type="term" value="P:establishment of epithelial cell polarity"/>
    <property type="evidence" value="ECO:0007669"/>
    <property type="project" value="InterPro"/>
</dbReference>
<name>A0AAR5PNN2_DENPD</name>
<keyword evidence="1" id="KW-0175">Coiled coil</keyword>
<reference evidence="4" key="2">
    <citation type="submission" date="2024-08" db="UniProtKB">
        <authorList>
            <consortium name="EnsemblMetazoa"/>
        </authorList>
    </citation>
    <scope>IDENTIFICATION</scope>
</reference>
<dbReference type="GO" id="GO:0005814">
    <property type="term" value="C:centriole"/>
    <property type="evidence" value="ECO:0007669"/>
    <property type="project" value="TreeGrafter"/>
</dbReference>
<dbReference type="AlphaFoldDB" id="A0AAR5PNN2"/>
<feature type="region of interest" description="Disordered" evidence="2">
    <location>
        <begin position="291"/>
        <end position="315"/>
    </location>
</feature>
<dbReference type="Proteomes" id="UP000019118">
    <property type="component" value="Unassembled WGS sequence"/>
</dbReference>
<evidence type="ECO:0000259" key="3">
    <source>
        <dbReference type="Pfam" id="PF21007"/>
    </source>
</evidence>
<dbReference type="GO" id="GO:0036064">
    <property type="term" value="C:ciliary basal body"/>
    <property type="evidence" value="ECO:0007669"/>
    <property type="project" value="TreeGrafter"/>
</dbReference>
<dbReference type="InterPro" id="IPR033561">
    <property type="entry name" value="FBF1"/>
</dbReference>
<evidence type="ECO:0000313" key="4">
    <source>
        <dbReference type="EnsemblMetazoa" id="XP_019762633.1"/>
    </source>
</evidence>
<dbReference type="GO" id="GO:0060271">
    <property type="term" value="P:cilium assembly"/>
    <property type="evidence" value="ECO:0007669"/>
    <property type="project" value="InterPro"/>
</dbReference>
<sequence length="315" mass="36674">MREALERSREQAEKDRSTLFALVRTLEQKISEQNHNAQEERWALQQAASTLAARSSAFDRETEFSRASIEREREQIKTLKEAMLAEQEKVALELTEAKLKLTSERSRLEVSAKLMNNYEVEKMKTEAETAIQVAKELTDKLNLERTFVQRQKMELQSFRNQLLEKERDLLEREETVEEMSRSIQHKTSENRRVIHETKHLENRYKDKLLELQAQATSLSNREKKLAEEKLLVSKERLGLYTSMKLQASQKKCMLCQAETEHKLGKTESLPVGYGEPNGTGTTDPDWIRLRMDAMEDERNSEVSKEDNSTNTSKLH</sequence>
<accession>A0AAR5PNN2</accession>
<organism evidence="4 5">
    <name type="scientific">Dendroctonus ponderosae</name>
    <name type="common">Mountain pine beetle</name>
    <dbReference type="NCBI Taxonomy" id="77166"/>
    <lineage>
        <taxon>Eukaryota</taxon>
        <taxon>Metazoa</taxon>
        <taxon>Ecdysozoa</taxon>
        <taxon>Arthropoda</taxon>
        <taxon>Hexapoda</taxon>
        <taxon>Insecta</taxon>
        <taxon>Pterygota</taxon>
        <taxon>Neoptera</taxon>
        <taxon>Endopterygota</taxon>
        <taxon>Coleoptera</taxon>
        <taxon>Polyphaga</taxon>
        <taxon>Cucujiformia</taxon>
        <taxon>Curculionidae</taxon>
        <taxon>Scolytinae</taxon>
        <taxon>Dendroctonus</taxon>
    </lineage>
</organism>
<dbReference type="GO" id="GO:0097539">
    <property type="term" value="C:ciliary transition fiber"/>
    <property type="evidence" value="ECO:0007669"/>
    <property type="project" value="InterPro"/>
</dbReference>
<feature type="domain" description="Fas-binding factor 1 C-terminal" evidence="3">
    <location>
        <begin position="2"/>
        <end position="259"/>
    </location>
</feature>
<feature type="coiled-coil region" evidence="1">
    <location>
        <begin position="120"/>
        <end position="173"/>
    </location>
</feature>
<dbReference type="InterPro" id="IPR049390">
    <property type="entry name" value="FBF1_C"/>
</dbReference>
<proteinExistence type="predicted"/>